<dbReference type="SMART" id="SM00062">
    <property type="entry name" value="PBPb"/>
    <property type="match status" value="1"/>
</dbReference>
<dbReference type="Gene3D" id="3.40.190.10">
    <property type="entry name" value="Periplasmic binding protein-like II"/>
    <property type="match status" value="2"/>
</dbReference>
<protein>
    <submittedName>
        <fullName evidence="3">Amino acid ABC transporter substrate-binding protein, PAAT family</fullName>
    </submittedName>
</protein>
<gene>
    <name evidence="3" type="ORF">SAMN05192563_1005212</name>
</gene>
<evidence type="ECO:0000256" key="1">
    <source>
        <dbReference type="ARBA" id="ARBA00022729"/>
    </source>
</evidence>
<accession>A0A1I7BX22</accession>
<reference evidence="3 4" key="1">
    <citation type="submission" date="2016-10" db="EMBL/GenBank/DDBJ databases">
        <authorList>
            <person name="de Groot N.N."/>
        </authorList>
    </citation>
    <scope>NUCLEOTIDE SEQUENCE [LARGE SCALE GENOMIC DNA]</scope>
    <source>
        <strain evidence="3 4">LMG 27731</strain>
    </source>
</reference>
<name>A0A1I7BX22_9BURK</name>
<dbReference type="Proteomes" id="UP000198844">
    <property type="component" value="Unassembled WGS sequence"/>
</dbReference>
<evidence type="ECO:0000313" key="3">
    <source>
        <dbReference type="EMBL" id="SFT91725.1"/>
    </source>
</evidence>
<dbReference type="InterPro" id="IPR001638">
    <property type="entry name" value="Solute-binding_3/MltF_N"/>
</dbReference>
<evidence type="ECO:0000313" key="4">
    <source>
        <dbReference type="Proteomes" id="UP000198844"/>
    </source>
</evidence>
<keyword evidence="1" id="KW-0732">Signal</keyword>
<evidence type="ECO:0000259" key="2">
    <source>
        <dbReference type="SMART" id="SM00062"/>
    </source>
</evidence>
<sequence>MIGKSDHDITFGTSLRRNGDIGWLCSNPPNPHPPPMKIPLMILSAALAFSSAAFAADSATLRLGIDPTYPPMDSKAPDGSFKGFDVDLGNEICRRIHAHCQWVELEFSGMIPALQARKIDAILSSMAITEKREQQILFSSKLFQFKSRLIARQGSALAGGLNALAGKQIGVQSGTQFEGYALKNWAPLGVHVVAYKSQDEVFADLQNGRLDGALLGSVEADYGFLRTPAGKGFAFVGEPLSMGDRGVGVGLRKDETAVQASINEAIASMRKDGTYAQIAKKYFDFDPYGN</sequence>
<organism evidence="3 4">
    <name type="scientific">Paraburkholderia aspalathi</name>
    <dbReference type="NCBI Taxonomy" id="1324617"/>
    <lineage>
        <taxon>Bacteria</taxon>
        <taxon>Pseudomonadati</taxon>
        <taxon>Pseudomonadota</taxon>
        <taxon>Betaproteobacteria</taxon>
        <taxon>Burkholderiales</taxon>
        <taxon>Burkholderiaceae</taxon>
        <taxon>Paraburkholderia</taxon>
    </lineage>
</organism>
<dbReference type="Pfam" id="PF00497">
    <property type="entry name" value="SBP_bac_3"/>
    <property type="match status" value="1"/>
</dbReference>
<dbReference type="PANTHER" id="PTHR35936:SF13">
    <property type="entry name" value="HISTIDINE-BINDING PERIPLASMIC PROTEIN"/>
    <property type="match status" value="1"/>
</dbReference>
<feature type="domain" description="Solute-binding protein family 3/N-terminal" evidence="2">
    <location>
        <begin position="60"/>
        <end position="286"/>
    </location>
</feature>
<dbReference type="PANTHER" id="PTHR35936">
    <property type="entry name" value="MEMBRANE-BOUND LYTIC MUREIN TRANSGLYCOSYLASE F"/>
    <property type="match status" value="1"/>
</dbReference>
<dbReference type="EMBL" id="FPBH01000005">
    <property type="protein sequence ID" value="SFT91725.1"/>
    <property type="molecule type" value="Genomic_DNA"/>
</dbReference>
<dbReference type="SUPFAM" id="SSF53850">
    <property type="entry name" value="Periplasmic binding protein-like II"/>
    <property type="match status" value="1"/>
</dbReference>
<proteinExistence type="predicted"/>
<dbReference type="AlphaFoldDB" id="A0A1I7BX22"/>